<dbReference type="InterPro" id="IPR006379">
    <property type="entry name" value="HAD-SF_hydro_IIB"/>
</dbReference>
<sequence length="308" mass="35591">MSANTEKTPIMDKKSSQIIPKDLHKLAQIDNIVFDLDGTLLTSDHEISLRTKAFIDWLQGLEKPKKFIFCSGRPWYFIKKYYYQVKPDYPVISCNGSLIYDFKKNEVVFKKTFLPEKVGKIFEILLKYQVVFLVYTTTKMLAFSRKGQKCSWFTYLRSQNKNFSKAEKLPLTFYDYQELTKKELEKLDVVKFLLIKIDSDPKLFQKASSELEKIEDIYLVQSQEKVIDIMSQGSNKGEGLKFLAQNYQLNLDSSIVFGDAKNDLPMFGIAKYSVAMGQADQSLKEVATFITKSNDQDGIPEFLAKCYD</sequence>
<dbReference type="PROSITE" id="PS01229">
    <property type="entry name" value="COF_2"/>
    <property type="match status" value="1"/>
</dbReference>
<dbReference type="Gene3D" id="3.30.1240.10">
    <property type="match status" value="1"/>
</dbReference>
<proteinExistence type="inferred from homology"/>
<dbReference type="Gene3D" id="3.40.50.1000">
    <property type="entry name" value="HAD superfamily/HAD-like"/>
    <property type="match status" value="1"/>
</dbReference>
<dbReference type="EMBL" id="CP022714">
    <property type="protein sequence ID" value="ASU14654.1"/>
    <property type="molecule type" value="Genomic_DNA"/>
</dbReference>
<evidence type="ECO:0000256" key="2">
    <source>
        <dbReference type="ARBA" id="ARBA00034778"/>
    </source>
</evidence>
<dbReference type="AlphaFoldDB" id="A0A223MAV5"/>
<dbReference type="Pfam" id="PF08282">
    <property type="entry name" value="Hydrolase_3"/>
    <property type="match status" value="1"/>
</dbReference>
<dbReference type="InterPro" id="IPR036412">
    <property type="entry name" value="HAD-like_sf"/>
</dbReference>
<dbReference type="PANTHER" id="PTHR10000">
    <property type="entry name" value="PHOSPHOSERINE PHOSPHATASE"/>
    <property type="match status" value="1"/>
</dbReference>
<dbReference type="GO" id="GO:0000287">
    <property type="term" value="F:magnesium ion binding"/>
    <property type="evidence" value="ECO:0007669"/>
    <property type="project" value="TreeGrafter"/>
</dbReference>
<dbReference type="GO" id="GO:0005829">
    <property type="term" value="C:cytosol"/>
    <property type="evidence" value="ECO:0007669"/>
    <property type="project" value="TreeGrafter"/>
</dbReference>
<evidence type="ECO:0000313" key="3">
    <source>
        <dbReference type="EMBL" id="ASU14654.1"/>
    </source>
</evidence>
<dbReference type="CDD" id="cd07516">
    <property type="entry name" value="HAD_Pase"/>
    <property type="match status" value="1"/>
</dbReference>
<protein>
    <submittedName>
        <fullName evidence="3">5-amino-6-(5-phospho-D-ribitylamino)uracil phosphatase YwtE</fullName>
        <ecNumber evidence="3">3.1.3.-</ecNumber>
    </submittedName>
</protein>
<reference evidence="3 4" key="1">
    <citation type="submission" date="2017-08" db="EMBL/GenBank/DDBJ databases">
        <title>The complete genome sequence of a Mycoplasma hyopneumoniae isolate in Korea.</title>
        <authorList>
            <person name="Han J."/>
            <person name="Lee N."/>
        </authorList>
    </citation>
    <scope>NUCLEOTIDE SEQUENCE [LARGE SCALE GENOMIC DNA]</scope>
    <source>
        <strain evidence="3 4">KM014</strain>
    </source>
</reference>
<dbReference type="Proteomes" id="UP000215452">
    <property type="component" value="Chromosome"/>
</dbReference>
<accession>A0A223MAV5</accession>
<dbReference type="EC" id="3.1.3.-" evidence="3"/>
<dbReference type="SUPFAM" id="SSF56784">
    <property type="entry name" value="HAD-like"/>
    <property type="match status" value="1"/>
</dbReference>
<name>A0A223MAV5_MESHO</name>
<dbReference type="NCBIfam" id="TIGR00099">
    <property type="entry name" value="Cof-subfamily"/>
    <property type="match status" value="1"/>
</dbReference>
<dbReference type="GO" id="GO:0016791">
    <property type="term" value="F:phosphatase activity"/>
    <property type="evidence" value="ECO:0007669"/>
    <property type="project" value="TreeGrafter"/>
</dbReference>
<evidence type="ECO:0000313" key="4">
    <source>
        <dbReference type="Proteomes" id="UP000215452"/>
    </source>
</evidence>
<dbReference type="InterPro" id="IPR000150">
    <property type="entry name" value="Cof"/>
</dbReference>
<gene>
    <name evidence="3" type="primary">ywtE</name>
    <name evidence="3" type="ORF">CIB43_00768</name>
</gene>
<dbReference type="NCBIfam" id="TIGR01484">
    <property type="entry name" value="HAD-SF-IIB"/>
    <property type="match status" value="1"/>
</dbReference>
<dbReference type="InterPro" id="IPR023214">
    <property type="entry name" value="HAD_sf"/>
</dbReference>
<comment type="similarity">
    <text evidence="2">Belongs to the HAD-like hydrolase superfamily. Cof family.</text>
</comment>
<keyword evidence="3" id="KW-0378">Hydrolase</keyword>
<organism evidence="3 4">
    <name type="scientific">Mesomycoplasma hyopneumoniae</name>
    <name type="common">Mycoplasma hyopneumoniae</name>
    <dbReference type="NCBI Taxonomy" id="2099"/>
    <lineage>
        <taxon>Bacteria</taxon>
        <taxon>Bacillati</taxon>
        <taxon>Mycoplasmatota</taxon>
        <taxon>Mycoplasmoidales</taxon>
        <taxon>Metamycoplasmataceae</taxon>
        <taxon>Mesomycoplasma</taxon>
    </lineage>
</organism>
<dbReference type="PROSITE" id="PS01228">
    <property type="entry name" value="COF_1"/>
    <property type="match status" value="1"/>
</dbReference>
<comment type="cofactor">
    <cofactor evidence="1">
        <name>Mg(2+)</name>
        <dbReference type="ChEBI" id="CHEBI:18420"/>
    </cofactor>
</comment>
<dbReference type="SFLD" id="SFLDG01140">
    <property type="entry name" value="C2.B:_Phosphomannomutase_and_P"/>
    <property type="match status" value="1"/>
</dbReference>
<dbReference type="PANTHER" id="PTHR10000:SF8">
    <property type="entry name" value="HAD SUPERFAMILY HYDROLASE-LIKE, TYPE 3"/>
    <property type="match status" value="1"/>
</dbReference>
<dbReference type="SFLD" id="SFLDS00003">
    <property type="entry name" value="Haloacid_Dehalogenase"/>
    <property type="match status" value="1"/>
</dbReference>
<evidence type="ECO:0000256" key="1">
    <source>
        <dbReference type="ARBA" id="ARBA00001946"/>
    </source>
</evidence>